<comment type="caution">
    <text evidence="2">The sequence shown here is derived from an EMBL/GenBank/DDBJ whole genome shotgun (WGS) entry which is preliminary data.</text>
</comment>
<dbReference type="PROSITE" id="PS00571">
    <property type="entry name" value="AMIDASES"/>
    <property type="match status" value="1"/>
</dbReference>
<dbReference type="InterPro" id="IPR020556">
    <property type="entry name" value="Amidase_CS"/>
</dbReference>
<keyword evidence="3" id="KW-1185">Reference proteome</keyword>
<dbReference type="PANTHER" id="PTHR46310:SF7">
    <property type="entry name" value="AMIDASE 1"/>
    <property type="match status" value="1"/>
</dbReference>
<evidence type="ECO:0000313" key="2">
    <source>
        <dbReference type="EMBL" id="MDU0345654.1"/>
    </source>
</evidence>
<dbReference type="EMBL" id="JAWDIT010000002">
    <property type="protein sequence ID" value="MDU0345654.1"/>
    <property type="molecule type" value="Genomic_DNA"/>
</dbReference>
<feature type="domain" description="Amidase" evidence="1">
    <location>
        <begin position="140"/>
        <end position="506"/>
    </location>
</feature>
<dbReference type="SUPFAM" id="SSF54427">
    <property type="entry name" value="NTF2-like"/>
    <property type="match status" value="1"/>
</dbReference>
<evidence type="ECO:0000259" key="1">
    <source>
        <dbReference type="Pfam" id="PF01425"/>
    </source>
</evidence>
<accession>A0ABU3SLG3</accession>
<dbReference type="Gene3D" id="3.10.450.50">
    <property type="match status" value="1"/>
</dbReference>
<reference evidence="2 3" key="1">
    <citation type="submission" date="2023-09" db="EMBL/GenBank/DDBJ databases">
        <title>Microbacterium fusihabitans sp. nov., Microbacterium phycihabitans sp. nov., and Microbacterium cervinum sp. nov., isolated from dried seaweeds of beach.</title>
        <authorList>
            <person name="Lee S.D."/>
        </authorList>
    </citation>
    <scope>NUCLEOTIDE SEQUENCE [LARGE SCALE GENOMIC DNA]</scope>
    <source>
        <strain evidence="2 3">KSW2-29</strain>
    </source>
</reference>
<protein>
    <submittedName>
        <fullName evidence="2">DUF3225 domain-containing protein</fullName>
    </submittedName>
</protein>
<dbReference type="Proteomes" id="UP001261125">
    <property type="component" value="Unassembled WGS sequence"/>
</dbReference>
<name>A0ABU3SLG3_9MICO</name>
<dbReference type="Pfam" id="PF11533">
    <property type="entry name" value="AtzH-like"/>
    <property type="match status" value="1"/>
</dbReference>
<evidence type="ECO:0000313" key="3">
    <source>
        <dbReference type="Proteomes" id="UP001261125"/>
    </source>
</evidence>
<dbReference type="InterPro" id="IPR036928">
    <property type="entry name" value="AS_sf"/>
</dbReference>
<dbReference type="InterPro" id="IPR024507">
    <property type="entry name" value="AtzH-like"/>
</dbReference>
<dbReference type="RefSeq" id="WP_316004166.1">
    <property type="nucleotide sequence ID" value="NZ_JAWDIT010000002.1"/>
</dbReference>
<dbReference type="Pfam" id="PF01425">
    <property type="entry name" value="Amidase"/>
    <property type="match status" value="1"/>
</dbReference>
<sequence length="526" mass="55011">MTETVPADLRAAFDAYESAIVTNDLDALDAFFAPGPDTLRGDTAGLLVGHDAISGFRALRGGVPPRDISEVHYRPLGDDVALLMSVSAFRGGGRGLQTQVWQRIDGRWLITAAHVTPRTPALDRTIWRSVGDPFLQGAWEGPLEGLTVAVKDLFAIAGFRIGAGNPTYLEQARPEKATAPAVADLLRGGASLRGIARTDEFAYSIAGDNAHYGTPPNGAVVGALPGGSSSGPASAVALGHADIGLATDTAGSIRVPASYQGLWGLRTTHDLVPRQGMLPLAQSFDTIGWLTRDGETLERVADWCLSYDGSASTENVYGASGADLPWRFLVPEEILDCVDASTREAFSKLLAALAASDDPPPFRAVHAGDLDAAFTAFRTVQGAEAWRNDGEWMRAHPGAVGAAVAERFRVAARITADQERAARAELEPIAADLAELVDDAVLIFPTVPGPAPQRTADVDAVRAATLRMTAPAAIAGLPAVSVPLLSVEGAPVGVCLVSRAGTDLALVRLARRLAALAAVPPHPTES</sequence>
<organism evidence="2 3">
    <name type="scientific">Microbacterium phycohabitans</name>
    <dbReference type="NCBI Taxonomy" id="3075993"/>
    <lineage>
        <taxon>Bacteria</taxon>
        <taxon>Bacillati</taxon>
        <taxon>Actinomycetota</taxon>
        <taxon>Actinomycetes</taxon>
        <taxon>Micrococcales</taxon>
        <taxon>Microbacteriaceae</taxon>
        <taxon>Microbacterium</taxon>
    </lineage>
</organism>
<dbReference type="SUPFAM" id="SSF75304">
    <property type="entry name" value="Amidase signature (AS) enzymes"/>
    <property type="match status" value="1"/>
</dbReference>
<dbReference type="Gene3D" id="3.90.1300.10">
    <property type="entry name" value="Amidase signature (AS) domain"/>
    <property type="match status" value="1"/>
</dbReference>
<dbReference type="InterPro" id="IPR023631">
    <property type="entry name" value="Amidase_dom"/>
</dbReference>
<proteinExistence type="predicted"/>
<dbReference type="PANTHER" id="PTHR46310">
    <property type="entry name" value="AMIDASE 1"/>
    <property type="match status" value="1"/>
</dbReference>
<dbReference type="InterPro" id="IPR032710">
    <property type="entry name" value="NTF2-like_dom_sf"/>
</dbReference>
<gene>
    <name evidence="2" type="ORF">RWH44_08040</name>
</gene>